<evidence type="ECO:0000256" key="1">
    <source>
        <dbReference type="SAM" id="Phobius"/>
    </source>
</evidence>
<dbReference type="EMBL" id="CP043494">
    <property type="protein sequence ID" value="WNG43379.1"/>
    <property type="molecule type" value="Genomic_DNA"/>
</dbReference>
<dbReference type="Proteomes" id="UP001611383">
    <property type="component" value="Chromosome"/>
</dbReference>
<keyword evidence="1" id="KW-1133">Transmembrane helix</keyword>
<feature type="transmembrane region" description="Helical" evidence="1">
    <location>
        <begin position="116"/>
        <end position="135"/>
    </location>
</feature>
<protein>
    <submittedName>
        <fullName evidence="2">DMT family transporter</fullName>
    </submittedName>
</protein>
<dbReference type="SUPFAM" id="SSF103481">
    <property type="entry name" value="Multidrug resistance efflux transporter EmrE"/>
    <property type="match status" value="1"/>
</dbReference>
<keyword evidence="1" id="KW-0812">Transmembrane</keyword>
<dbReference type="RefSeq" id="WP_395814169.1">
    <property type="nucleotide sequence ID" value="NZ_CP043494.1"/>
</dbReference>
<evidence type="ECO:0000313" key="2">
    <source>
        <dbReference type="EMBL" id="WNG43379.1"/>
    </source>
</evidence>
<dbReference type="PANTHER" id="PTHR34821">
    <property type="entry name" value="INNER MEMBRANE PROTEIN YDCZ"/>
    <property type="match status" value="1"/>
</dbReference>
<gene>
    <name evidence="2" type="ORF">F0U60_04160</name>
</gene>
<evidence type="ECO:0000313" key="3">
    <source>
        <dbReference type="Proteomes" id="UP001611383"/>
    </source>
</evidence>
<dbReference type="InterPro" id="IPR037185">
    <property type="entry name" value="EmrE-like"/>
</dbReference>
<feature type="transmembrane region" description="Helical" evidence="1">
    <location>
        <begin position="66"/>
        <end position="85"/>
    </location>
</feature>
<dbReference type="Pfam" id="PF04657">
    <property type="entry name" value="DMT_YdcZ"/>
    <property type="match status" value="1"/>
</dbReference>
<reference evidence="2 3" key="1">
    <citation type="submission" date="2019-08" db="EMBL/GenBank/DDBJ databases">
        <title>Archangium and Cystobacter genomes.</title>
        <authorList>
            <person name="Chen I.-C.K."/>
            <person name="Wielgoss S."/>
        </authorList>
    </citation>
    <scope>NUCLEOTIDE SEQUENCE [LARGE SCALE GENOMIC DNA]</scope>
    <source>
        <strain evidence="2 3">Cbm 6</strain>
    </source>
</reference>
<dbReference type="PANTHER" id="PTHR34821:SF2">
    <property type="entry name" value="INNER MEMBRANE PROTEIN YDCZ"/>
    <property type="match status" value="1"/>
</dbReference>
<name>A0ABY9WHX5_9BACT</name>
<keyword evidence="3" id="KW-1185">Reference proteome</keyword>
<keyword evidence="1" id="KW-0472">Membrane</keyword>
<sequence length="149" mass="15983">MIAYILLAFFNGTVIGTSRALNGRLGAEVGSFKASLWNHLIGFLFLTPALLLIGGWKFDLIHEAPLSAYIGGFFGALFVAVNSYVFPRLGAMNASLLVISGQMISAVLLDYRNQGVAPTATRCLGVVIVLLGVYLTRASKTSRVKDKSQ</sequence>
<accession>A0ABY9WHX5</accession>
<proteinExistence type="predicted"/>
<organism evidence="2 3">
    <name type="scientific">Archangium minus</name>
    <dbReference type="NCBI Taxonomy" id="83450"/>
    <lineage>
        <taxon>Bacteria</taxon>
        <taxon>Pseudomonadati</taxon>
        <taxon>Myxococcota</taxon>
        <taxon>Myxococcia</taxon>
        <taxon>Myxococcales</taxon>
        <taxon>Cystobacterineae</taxon>
        <taxon>Archangiaceae</taxon>
        <taxon>Archangium</taxon>
    </lineage>
</organism>
<dbReference type="InterPro" id="IPR006750">
    <property type="entry name" value="YdcZ"/>
</dbReference>
<feature type="transmembrane region" description="Helical" evidence="1">
    <location>
        <begin position="36"/>
        <end position="54"/>
    </location>
</feature>